<sequence length="293" mass="33860">MSSSNININNDENISSKVFNMFGTINSSDIKYYKIYGYQIDPKSQKGMLILGSSKISLETNLTFQNSFHYFNDEGYSELGIYDNQQVLSLDSENIIRQYIGDDINDTFTESFKTSEVSKNMFEFVSQDLNKRIQVIQSDNGFNIFYMHEGEFLRYEEYHLFPNEINISMDDESLRIIKTIIINVVDKYNLKFANKILAFWKIEDMELTSSDDEDNLSDTEKEMRALGMYNDVESDDSEDESDESDEEFDNDSTCSDDEIRPGSPVIENESSENDDSDSEQSEIDSDLERILMG</sequence>
<dbReference type="EMBL" id="CABVLZ010000002">
    <property type="protein sequence ID" value="VVU94944.1"/>
    <property type="molecule type" value="Genomic_DNA"/>
</dbReference>
<reference evidence="2" key="1">
    <citation type="submission" date="2019-09" db="EMBL/GenBank/DDBJ databases">
        <authorList>
            <person name="Needham M D."/>
        </authorList>
    </citation>
    <scope>NUCLEOTIDE SEQUENCE</scope>
</reference>
<organism evidence="2">
    <name type="scientific">seawater metagenome</name>
    <dbReference type="NCBI Taxonomy" id="1561972"/>
    <lineage>
        <taxon>unclassified sequences</taxon>
        <taxon>metagenomes</taxon>
        <taxon>ecological metagenomes</taxon>
    </lineage>
</organism>
<dbReference type="AlphaFoldDB" id="A0A5E8CJW8"/>
<name>A0A5E8CJW8_9ZZZZ</name>
<gene>
    <name evidence="2" type="ORF">CPAV1605_669</name>
</gene>
<feature type="compositionally biased region" description="Acidic residues" evidence="1">
    <location>
        <begin position="269"/>
        <end position="285"/>
    </location>
</feature>
<accession>A0A5E8CJW8</accession>
<protein>
    <submittedName>
        <fullName evidence="2">Uncharacterized protein</fullName>
    </submittedName>
</protein>
<feature type="region of interest" description="Disordered" evidence="1">
    <location>
        <begin position="228"/>
        <end position="293"/>
    </location>
</feature>
<evidence type="ECO:0000256" key="1">
    <source>
        <dbReference type="SAM" id="MobiDB-lite"/>
    </source>
</evidence>
<evidence type="ECO:0000313" key="2">
    <source>
        <dbReference type="EMBL" id="VVU94944.1"/>
    </source>
</evidence>
<feature type="compositionally biased region" description="Acidic residues" evidence="1">
    <location>
        <begin position="232"/>
        <end position="256"/>
    </location>
</feature>
<proteinExistence type="predicted"/>